<gene>
    <name evidence="2" type="ORF">RM844_06615</name>
</gene>
<comment type="caution">
    <text evidence="2">The sequence shown here is derived from an EMBL/GenBank/DDBJ whole genome shotgun (WGS) entry which is preliminary data.</text>
</comment>
<organism evidence="2 3">
    <name type="scientific">Streptomyces chisholmiae</name>
    <dbReference type="NCBI Taxonomy" id="3075540"/>
    <lineage>
        <taxon>Bacteria</taxon>
        <taxon>Bacillati</taxon>
        <taxon>Actinomycetota</taxon>
        <taxon>Actinomycetes</taxon>
        <taxon>Kitasatosporales</taxon>
        <taxon>Streptomycetaceae</taxon>
        <taxon>Streptomyces</taxon>
    </lineage>
</organism>
<keyword evidence="3" id="KW-1185">Reference proteome</keyword>
<protein>
    <submittedName>
        <fullName evidence="2">Uncharacterized protein</fullName>
    </submittedName>
</protein>
<accession>A0ABU2JMM3</accession>
<dbReference type="Proteomes" id="UP001183410">
    <property type="component" value="Unassembled WGS sequence"/>
</dbReference>
<proteinExistence type="predicted"/>
<reference evidence="3" key="1">
    <citation type="submission" date="2023-07" db="EMBL/GenBank/DDBJ databases">
        <title>30 novel species of actinomycetes from the DSMZ collection.</title>
        <authorList>
            <person name="Nouioui I."/>
        </authorList>
    </citation>
    <scope>NUCLEOTIDE SEQUENCE [LARGE SCALE GENOMIC DNA]</scope>
    <source>
        <strain evidence="3">DSM 44915</strain>
    </source>
</reference>
<evidence type="ECO:0000256" key="1">
    <source>
        <dbReference type="SAM" id="MobiDB-lite"/>
    </source>
</evidence>
<feature type="compositionally biased region" description="Low complexity" evidence="1">
    <location>
        <begin position="53"/>
        <end position="69"/>
    </location>
</feature>
<evidence type="ECO:0000313" key="3">
    <source>
        <dbReference type="Proteomes" id="UP001183410"/>
    </source>
</evidence>
<sequence>MEKSHPDLDVEETIMEYHHLLAAWAVSHQYADDGSGPPPAVSELEADRRAGRAARTAPAPARARTTSAARWRRRRPATAAPATVT</sequence>
<feature type="region of interest" description="Disordered" evidence="1">
    <location>
        <begin position="30"/>
        <end position="85"/>
    </location>
</feature>
<dbReference type="EMBL" id="JAVREO010000003">
    <property type="protein sequence ID" value="MDT0265963.1"/>
    <property type="molecule type" value="Genomic_DNA"/>
</dbReference>
<evidence type="ECO:0000313" key="2">
    <source>
        <dbReference type="EMBL" id="MDT0265963.1"/>
    </source>
</evidence>
<name>A0ABU2JMM3_9ACTN</name>